<dbReference type="NCBIfam" id="NF002964">
    <property type="entry name" value="PRK03635.1"/>
    <property type="match status" value="1"/>
</dbReference>
<evidence type="ECO:0000313" key="6">
    <source>
        <dbReference type="EMBL" id="RJE83206.1"/>
    </source>
</evidence>
<proteinExistence type="inferred from homology"/>
<dbReference type="NCBIfam" id="TIGR03298">
    <property type="entry name" value="argP"/>
    <property type="match status" value="1"/>
</dbReference>
<dbReference type="Gene3D" id="1.10.10.10">
    <property type="entry name" value="Winged helix-like DNA-binding domain superfamily/Winged helix DNA-binding domain"/>
    <property type="match status" value="1"/>
</dbReference>
<dbReference type="OrthoDB" id="3252676at2"/>
<sequence>MLDYPALEALAEIIRRGSFEAAAHALSITPSAISQRIRNLEDRSGTVLIDRGPPVQGTKAGLRLAAHLDQVRLLERGLIQTIPDALPVIRLAINADSLATWAMPPLTAAPGLLDVVIDDQDHALDWLRNAHVTAALTSDSRPVSGCDSIPLGRMRYRATASPEFIARYFPNGPDSRSLGRAPALSFNSKDGLQDRWARRIAGRRIALPLHRIASSQAFAEATRLGLGWGMNPEVMIAADLDSGQLIDLAPDQPLDIPLYWQIARISAPALMPLTRAIKKAARTALLP</sequence>
<dbReference type="InterPro" id="IPR036390">
    <property type="entry name" value="WH_DNA-bd_sf"/>
</dbReference>
<comment type="caution">
    <text evidence="6">The sequence shown here is derived from an EMBL/GenBank/DDBJ whole genome shotgun (WGS) entry which is preliminary data.</text>
</comment>
<dbReference type="InterPro" id="IPR000847">
    <property type="entry name" value="LysR_HTH_N"/>
</dbReference>
<dbReference type="PANTHER" id="PTHR30579:SF2">
    <property type="entry name" value="HTH-TYPE TRANSCRIPTIONAL REGULATOR ARGP"/>
    <property type="match status" value="1"/>
</dbReference>
<keyword evidence="2" id="KW-0805">Transcription regulation</keyword>
<dbReference type="PANTHER" id="PTHR30579">
    <property type="entry name" value="TRANSCRIPTIONAL REGULATOR"/>
    <property type="match status" value="1"/>
</dbReference>
<dbReference type="GO" id="GO:0003700">
    <property type="term" value="F:DNA-binding transcription factor activity"/>
    <property type="evidence" value="ECO:0007669"/>
    <property type="project" value="InterPro"/>
</dbReference>
<dbReference type="Pfam" id="PF00126">
    <property type="entry name" value="HTH_1"/>
    <property type="match status" value="1"/>
</dbReference>
<feature type="domain" description="HTH lysR-type" evidence="5">
    <location>
        <begin position="2"/>
        <end position="58"/>
    </location>
</feature>
<dbReference type="InterPro" id="IPR050176">
    <property type="entry name" value="LTTR"/>
</dbReference>
<comment type="similarity">
    <text evidence="1">Belongs to the LysR transcriptional regulatory family.</text>
</comment>
<keyword evidence="7" id="KW-1185">Reference proteome</keyword>
<evidence type="ECO:0000256" key="2">
    <source>
        <dbReference type="ARBA" id="ARBA00023015"/>
    </source>
</evidence>
<organism evidence="6 7">
    <name type="scientific">Paracoccus onubensis</name>
    <dbReference type="NCBI Taxonomy" id="1675788"/>
    <lineage>
        <taxon>Bacteria</taxon>
        <taxon>Pseudomonadati</taxon>
        <taxon>Pseudomonadota</taxon>
        <taxon>Alphaproteobacteria</taxon>
        <taxon>Rhodobacterales</taxon>
        <taxon>Paracoccaceae</taxon>
        <taxon>Paracoccus</taxon>
    </lineage>
</organism>
<evidence type="ECO:0000256" key="3">
    <source>
        <dbReference type="ARBA" id="ARBA00023125"/>
    </source>
</evidence>
<keyword evidence="4" id="KW-0804">Transcription</keyword>
<dbReference type="GO" id="GO:0003677">
    <property type="term" value="F:DNA binding"/>
    <property type="evidence" value="ECO:0007669"/>
    <property type="project" value="UniProtKB-KW"/>
</dbReference>
<evidence type="ECO:0000256" key="4">
    <source>
        <dbReference type="ARBA" id="ARBA00023163"/>
    </source>
</evidence>
<name>A0A418SQG5_9RHOB</name>
<dbReference type="SUPFAM" id="SSF53850">
    <property type="entry name" value="Periplasmic binding protein-like II"/>
    <property type="match status" value="1"/>
</dbReference>
<dbReference type="NCBIfam" id="NF009888">
    <property type="entry name" value="PRK13348.1"/>
    <property type="match status" value="1"/>
</dbReference>
<protein>
    <submittedName>
        <fullName evidence="6">LysR family transcriptional regulator ArgP</fullName>
    </submittedName>
</protein>
<evidence type="ECO:0000256" key="1">
    <source>
        <dbReference type="ARBA" id="ARBA00009437"/>
    </source>
</evidence>
<dbReference type="Pfam" id="PF03466">
    <property type="entry name" value="LysR_substrate"/>
    <property type="match status" value="1"/>
</dbReference>
<dbReference type="AlphaFoldDB" id="A0A418SQG5"/>
<evidence type="ECO:0000259" key="5">
    <source>
        <dbReference type="PROSITE" id="PS50931"/>
    </source>
</evidence>
<dbReference type="InterPro" id="IPR005119">
    <property type="entry name" value="LysR_subst-bd"/>
</dbReference>
<dbReference type="RefSeq" id="WP_119751070.1">
    <property type="nucleotide sequence ID" value="NZ_QZCG01000012.1"/>
</dbReference>
<keyword evidence="3" id="KW-0238">DNA-binding</keyword>
<accession>A0A418SQG5</accession>
<reference evidence="7" key="1">
    <citation type="submission" date="2018-09" db="EMBL/GenBank/DDBJ databases">
        <title>Acidovorax cavernicola nov. sp. isolated from Gruta de las Maravillas (Aracena, Spain).</title>
        <authorList>
            <person name="Jurado V."/>
            <person name="Gutierrez-Patricio S."/>
            <person name="Gonzalez-Pimentel J.L."/>
            <person name="Miller A.Z."/>
            <person name="Laiz L."/>
            <person name="Saiz-Jimenez C."/>
        </authorList>
    </citation>
    <scope>NUCLEOTIDE SEQUENCE [LARGE SCALE GENOMIC DNA]</scope>
    <source>
        <strain evidence="7">1011MAR3C25</strain>
    </source>
</reference>
<dbReference type="InterPro" id="IPR036388">
    <property type="entry name" value="WH-like_DNA-bd_sf"/>
</dbReference>
<evidence type="ECO:0000313" key="7">
    <source>
        <dbReference type="Proteomes" id="UP000284202"/>
    </source>
</evidence>
<dbReference type="InterPro" id="IPR017685">
    <property type="entry name" value="ArgP"/>
</dbReference>
<dbReference type="Proteomes" id="UP000284202">
    <property type="component" value="Unassembled WGS sequence"/>
</dbReference>
<dbReference type="EMBL" id="QZCG01000012">
    <property type="protein sequence ID" value="RJE83206.1"/>
    <property type="molecule type" value="Genomic_DNA"/>
</dbReference>
<dbReference type="PROSITE" id="PS50931">
    <property type="entry name" value="HTH_LYSR"/>
    <property type="match status" value="1"/>
</dbReference>
<dbReference type="SUPFAM" id="SSF46785">
    <property type="entry name" value="Winged helix' DNA-binding domain"/>
    <property type="match status" value="1"/>
</dbReference>
<gene>
    <name evidence="6" type="ORF">D3P04_17305</name>
</gene>
<dbReference type="Gene3D" id="3.40.190.290">
    <property type="match status" value="1"/>
</dbReference>